<dbReference type="InterPro" id="IPR023193">
    <property type="entry name" value="EPSP_synthase_CS"/>
</dbReference>
<feature type="domain" description="Enolpyruvate transferase" evidence="8">
    <location>
        <begin position="8"/>
        <end position="411"/>
    </location>
</feature>
<evidence type="ECO:0000313" key="9">
    <source>
        <dbReference type="EMBL" id="MBP2032663.1"/>
    </source>
</evidence>
<dbReference type="GO" id="GO:0003866">
    <property type="term" value="F:3-phosphoshikimate 1-carboxyvinyltransferase activity"/>
    <property type="evidence" value="ECO:0007669"/>
    <property type="project" value="UniProtKB-EC"/>
</dbReference>
<evidence type="ECO:0000256" key="7">
    <source>
        <dbReference type="HAMAP-Rule" id="MF_00210"/>
    </source>
</evidence>
<dbReference type="InterPro" id="IPR001986">
    <property type="entry name" value="Enolpyruvate_Tfrase_dom"/>
</dbReference>
<feature type="binding site" evidence="7">
    <location>
        <position position="304"/>
    </location>
    <ligand>
        <name>3-phosphoshikimate</name>
        <dbReference type="ChEBI" id="CHEBI:145989"/>
    </ligand>
</feature>
<evidence type="ECO:0000256" key="5">
    <source>
        <dbReference type="ARBA" id="ARBA00023141"/>
    </source>
</evidence>
<dbReference type="CDD" id="cd01556">
    <property type="entry name" value="EPSP_synthase"/>
    <property type="match status" value="1"/>
</dbReference>
<feature type="binding site" evidence="7">
    <location>
        <position position="26"/>
    </location>
    <ligand>
        <name>3-phosphoshikimate</name>
        <dbReference type="ChEBI" id="CHEBI:145989"/>
    </ligand>
</feature>
<keyword evidence="5 7" id="KW-0057">Aromatic amino acid biosynthesis</keyword>
<dbReference type="EC" id="2.5.1.19" evidence="7"/>
<dbReference type="Pfam" id="PF00275">
    <property type="entry name" value="EPSP_synthase"/>
    <property type="match status" value="1"/>
</dbReference>
<sequence length="422" mass="45876">MNTVVIHPQKLSGNIKVPSSKSGCHRAIICAALAKGKSTIRNIYFSQDILATLNAVESLGAVVEKYDEYVIIEGNENLYAKNKNIDCGESGSTLRFIIPLAATIGEEIILTGRGKLVERPLDVYYNIFKNQNIYYKNSLGKLPLTVNGKLKPEVYKVRGDISSQFITGLLIALPLLNGDSEIEITTKLESRPYIDITLDVLEKFGIEIKHSNYKKFIIHGSQIYKNCDYTVEGDFSQAAFLLTMGALGESLICSNLNLSSYQGDKAIIDILKNMGCNIEISEDSIIASQSETSGTVVDAAQCPDLVPVVAALASVSSGTTEIINAGRLRIKESDRLKAISSELNKIGADVVEKTDGLIIKGKKNLNGGSVSSFNDHRIAMSLAAISSKCTDTLTIHGANCVKKSYPGFWNDFEKLGGDIEKF</sequence>
<dbReference type="SUPFAM" id="SSF55205">
    <property type="entry name" value="EPT/RTPC-like"/>
    <property type="match status" value="1"/>
</dbReference>
<gene>
    <name evidence="7" type="primary">aroA</name>
    <name evidence="9" type="ORF">J2Z42_001337</name>
</gene>
<organism evidence="9 10">
    <name type="scientific">Clostridium algifaecis</name>
    <dbReference type="NCBI Taxonomy" id="1472040"/>
    <lineage>
        <taxon>Bacteria</taxon>
        <taxon>Bacillati</taxon>
        <taxon>Bacillota</taxon>
        <taxon>Clostridia</taxon>
        <taxon>Eubacteriales</taxon>
        <taxon>Clostridiaceae</taxon>
        <taxon>Clostridium</taxon>
    </lineage>
</organism>
<feature type="binding site" evidence="7">
    <location>
        <position position="21"/>
    </location>
    <ligand>
        <name>phosphoenolpyruvate</name>
        <dbReference type="ChEBI" id="CHEBI:58702"/>
    </ligand>
</feature>
<comment type="caution">
    <text evidence="7">Lacks conserved residue(s) required for the propagation of feature annotation.</text>
</comment>
<feature type="active site" description="Proton acceptor" evidence="7">
    <location>
        <position position="304"/>
    </location>
</feature>
<keyword evidence="3 7" id="KW-0028">Amino-acid biosynthesis</keyword>
<feature type="binding site" evidence="7">
    <location>
        <position position="91"/>
    </location>
    <ligand>
        <name>phosphoenolpyruvate</name>
        <dbReference type="ChEBI" id="CHEBI:58702"/>
    </ligand>
</feature>
<name>A0ABS4KRK6_9CLOT</name>
<dbReference type="PROSITE" id="PS00885">
    <property type="entry name" value="EPSP_SYNTHASE_2"/>
    <property type="match status" value="1"/>
</dbReference>
<evidence type="ECO:0000256" key="3">
    <source>
        <dbReference type="ARBA" id="ARBA00022605"/>
    </source>
</evidence>
<comment type="similarity">
    <text evidence="2 7">Belongs to the EPSP synthase family.</text>
</comment>
<feature type="binding site" evidence="7">
    <location>
        <position position="164"/>
    </location>
    <ligand>
        <name>phosphoenolpyruvate</name>
        <dbReference type="ChEBI" id="CHEBI:58702"/>
    </ligand>
</feature>
<feature type="binding site" evidence="7">
    <location>
        <position position="162"/>
    </location>
    <ligand>
        <name>3-phosphoshikimate</name>
        <dbReference type="ChEBI" id="CHEBI:145989"/>
    </ligand>
</feature>
<dbReference type="PANTHER" id="PTHR21090:SF5">
    <property type="entry name" value="PENTAFUNCTIONAL AROM POLYPEPTIDE"/>
    <property type="match status" value="1"/>
</dbReference>
<feature type="binding site" evidence="7">
    <location>
        <position position="403"/>
    </location>
    <ligand>
        <name>phosphoenolpyruvate</name>
        <dbReference type="ChEBI" id="CHEBI:58702"/>
    </ligand>
</feature>
<proteinExistence type="inferred from homology"/>
<keyword evidence="10" id="KW-1185">Reference proteome</keyword>
<evidence type="ECO:0000259" key="8">
    <source>
        <dbReference type="Pfam" id="PF00275"/>
    </source>
</evidence>
<feature type="binding site" evidence="7">
    <location>
        <position position="335"/>
    </location>
    <ligand>
        <name>phosphoenolpyruvate</name>
        <dbReference type="ChEBI" id="CHEBI:58702"/>
    </ligand>
</feature>
<comment type="pathway">
    <text evidence="1 7">Metabolic intermediate biosynthesis; chorismate biosynthesis; chorismate from D-erythrose 4-phosphate and phosphoenolpyruvate: step 6/7.</text>
</comment>
<dbReference type="PANTHER" id="PTHR21090">
    <property type="entry name" value="AROM/DEHYDROQUINATE SYNTHASE"/>
    <property type="match status" value="1"/>
</dbReference>
<dbReference type="InterPro" id="IPR013792">
    <property type="entry name" value="RNA3'P_cycl/enolpyr_Trfase_a/b"/>
</dbReference>
<dbReference type="Gene3D" id="3.65.10.10">
    <property type="entry name" value="Enolpyruvate transferase domain"/>
    <property type="match status" value="2"/>
</dbReference>
<dbReference type="Proteomes" id="UP001519307">
    <property type="component" value="Unassembled WGS sequence"/>
</dbReference>
<evidence type="ECO:0000256" key="4">
    <source>
        <dbReference type="ARBA" id="ARBA00022679"/>
    </source>
</evidence>
<feature type="binding site" evidence="7">
    <location>
        <position position="21"/>
    </location>
    <ligand>
        <name>3-phosphoshikimate</name>
        <dbReference type="ChEBI" id="CHEBI:145989"/>
    </ligand>
</feature>
<comment type="catalytic activity">
    <reaction evidence="6">
        <text>3-phosphoshikimate + phosphoenolpyruvate = 5-O-(1-carboxyvinyl)-3-phosphoshikimate + phosphate</text>
        <dbReference type="Rhea" id="RHEA:21256"/>
        <dbReference type="ChEBI" id="CHEBI:43474"/>
        <dbReference type="ChEBI" id="CHEBI:57701"/>
        <dbReference type="ChEBI" id="CHEBI:58702"/>
        <dbReference type="ChEBI" id="CHEBI:145989"/>
        <dbReference type="EC" id="2.5.1.19"/>
    </reaction>
    <physiologicalReaction direction="left-to-right" evidence="6">
        <dbReference type="Rhea" id="RHEA:21257"/>
    </physiologicalReaction>
</comment>
<reference evidence="9 10" key="1">
    <citation type="submission" date="2021-03" db="EMBL/GenBank/DDBJ databases">
        <title>Genomic Encyclopedia of Type Strains, Phase IV (KMG-IV): sequencing the most valuable type-strain genomes for metagenomic binning, comparative biology and taxonomic classification.</title>
        <authorList>
            <person name="Goeker M."/>
        </authorList>
    </citation>
    <scope>NUCLEOTIDE SEQUENCE [LARGE SCALE GENOMIC DNA]</scope>
    <source>
        <strain evidence="9 10">DSM 28783</strain>
    </source>
</reference>
<accession>A0ABS4KRK6</accession>
<dbReference type="PIRSF" id="PIRSF000505">
    <property type="entry name" value="EPSPS"/>
    <property type="match status" value="1"/>
</dbReference>
<dbReference type="NCBIfam" id="TIGR01356">
    <property type="entry name" value="aroA"/>
    <property type="match status" value="1"/>
</dbReference>
<keyword evidence="7" id="KW-0963">Cytoplasm</keyword>
<dbReference type="RefSeq" id="WP_209701845.1">
    <property type="nucleotide sequence ID" value="NZ_JAGGLM010000006.1"/>
</dbReference>
<dbReference type="EMBL" id="JAGGLM010000006">
    <property type="protein sequence ID" value="MBP2032663.1"/>
    <property type="molecule type" value="Genomic_DNA"/>
</dbReference>
<evidence type="ECO:0000256" key="6">
    <source>
        <dbReference type="ARBA" id="ARBA00044633"/>
    </source>
</evidence>
<feature type="binding site" evidence="7">
    <location>
        <position position="190"/>
    </location>
    <ligand>
        <name>3-phosphoshikimate</name>
        <dbReference type="ChEBI" id="CHEBI:145989"/>
    </ligand>
</feature>
<evidence type="ECO:0000256" key="2">
    <source>
        <dbReference type="ARBA" id="ARBA00009948"/>
    </source>
</evidence>
<evidence type="ECO:0000256" key="1">
    <source>
        <dbReference type="ARBA" id="ARBA00004811"/>
    </source>
</evidence>
<dbReference type="HAMAP" id="MF_00210">
    <property type="entry name" value="EPSP_synth"/>
    <property type="match status" value="1"/>
</dbReference>
<feature type="binding site" evidence="7">
    <location>
        <position position="164"/>
    </location>
    <ligand>
        <name>3-phosphoshikimate</name>
        <dbReference type="ChEBI" id="CHEBI:145989"/>
    </ligand>
</feature>
<dbReference type="InterPro" id="IPR036968">
    <property type="entry name" value="Enolpyruvate_Tfrase_sf"/>
</dbReference>
<keyword evidence="4 7" id="KW-0808">Transferase</keyword>
<feature type="binding site" evidence="7">
    <location>
        <position position="163"/>
    </location>
    <ligand>
        <name>3-phosphoshikimate</name>
        <dbReference type="ChEBI" id="CHEBI:145989"/>
    </ligand>
</feature>
<comment type="function">
    <text evidence="7">Catalyzes the transfer of the enolpyruvyl moiety of phosphoenolpyruvate (PEP) to the 5-hydroxyl of shikimate-3-phosphate (S3P) to produce enolpyruvyl shikimate-3-phosphate and inorganic phosphate.</text>
</comment>
<comment type="subunit">
    <text evidence="7">Monomer.</text>
</comment>
<dbReference type="InterPro" id="IPR006264">
    <property type="entry name" value="EPSP_synthase"/>
</dbReference>
<feature type="binding site" evidence="7">
    <location>
        <position position="22"/>
    </location>
    <ligand>
        <name>3-phosphoshikimate</name>
        <dbReference type="ChEBI" id="CHEBI:145989"/>
    </ligand>
</feature>
<feature type="binding site" evidence="7">
    <location>
        <position position="119"/>
    </location>
    <ligand>
        <name>phosphoenolpyruvate</name>
        <dbReference type="ChEBI" id="CHEBI:58702"/>
    </ligand>
</feature>
<protein>
    <recommendedName>
        <fullName evidence="7">3-phosphoshikimate 1-carboxyvinyltransferase</fullName>
        <ecNumber evidence="7">2.5.1.19</ecNumber>
    </recommendedName>
    <alternativeName>
        <fullName evidence="7">5-enolpyruvylshikimate-3-phosphate synthase</fullName>
        <shortName evidence="7">EPSP synthase</shortName>
        <shortName evidence="7">EPSPS</shortName>
    </alternativeName>
</protein>
<comment type="caution">
    <text evidence="9">The sequence shown here is derived from an EMBL/GenBank/DDBJ whole genome shotgun (WGS) entry which is preliminary data.</text>
</comment>
<evidence type="ECO:0000313" key="10">
    <source>
        <dbReference type="Proteomes" id="UP001519307"/>
    </source>
</evidence>
<comment type="subcellular location">
    <subcellularLocation>
        <location evidence="7">Cytoplasm</location>
    </subcellularLocation>
</comment>
<feature type="binding site" evidence="7">
    <location>
        <position position="331"/>
    </location>
    <ligand>
        <name>3-phosphoshikimate</name>
        <dbReference type="ChEBI" id="CHEBI:145989"/>
    </ligand>
</feature>
<feature type="binding site" evidence="7">
    <location>
        <position position="377"/>
    </location>
    <ligand>
        <name>phosphoenolpyruvate</name>
        <dbReference type="ChEBI" id="CHEBI:58702"/>
    </ligand>
</feature>